<gene>
    <name evidence="1" type="ORF">J2S67_000635</name>
</gene>
<accession>A0ABU1YYD2</accession>
<evidence type="ECO:0000313" key="2">
    <source>
        <dbReference type="Proteomes" id="UP001180715"/>
    </source>
</evidence>
<proteinExistence type="predicted"/>
<sequence>MAGQWKKDSSDYLGRVEGSDLLTGPLRLLRLFRSGTRSSHDQMISYKDIYKEEFRSRPSAIPECPYQMFVQLQFYPR</sequence>
<keyword evidence="2" id="KW-1185">Reference proteome</keyword>
<evidence type="ECO:0000313" key="1">
    <source>
        <dbReference type="EMBL" id="MDR7293367.1"/>
    </source>
</evidence>
<dbReference type="Proteomes" id="UP001180715">
    <property type="component" value="Unassembled WGS sequence"/>
</dbReference>
<protein>
    <submittedName>
        <fullName evidence="1">Uncharacterized protein</fullName>
    </submittedName>
</protein>
<organism evidence="1 2">
    <name type="scientific">Pseudoglutamicibacter albus</name>
    <dbReference type="NCBI Taxonomy" id="98671"/>
    <lineage>
        <taxon>Bacteria</taxon>
        <taxon>Bacillati</taxon>
        <taxon>Actinomycetota</taxon>
        <taxon>Actinomycetes</taxon>
        <taxon>Micrococcales</taxon>
        <taxon>Micrococcaceae</taxon>
        <taxon>Pseudoglutamicibacter</taxon>
    </lineage>
</organism>
<reference evidence="1" key="1">
    <citation type="submission" date="2023-07" db="EMBL/GenBank/DDBJ databases">
        <title>Sequencing the genomes of 1000 actinobacteria strains.</title>
        <authorList>
            <person name="Klenk H.-P."/>
        </authorList>
    </citation>
    <scope>NUCLEOTIDE SEQUENCE</scope>
    <source>
        <strain evidence="1">DSM 13068</strain>
    </source>
</reference>
<comment type="caution">
    <text evidence="1">The sequence shown here is derived from an EMBL/GenBank/DDBJ whole genome shotgun (WGS) entry which is preliminary data.</text>
</comment>
<dbReference type="EMBL" id="JAVDXX010000001">
    <property type="protein sequence ID" value="MDR7293367.1"/>
    <property type="molecule type" value="Genomic_DNA"/>
</dbReference>
<name>A0ABU1YYD2_9MICC</name>